<dbReference type="InterPro" id="IPR045759">
    <property type="entry name" value="Ap4A_phos1/2_N"/>
</dbReference>
<dbReference type="Proteomes" id="UP000566819">
    <property type="component" value="Unassembled WGS sequence"/>
</dbReference>
<accession>A0A8H4QZW4</accession>
<dbReference type="GO" id="GO:0003877">
    <property type="term" value="F:ATP:ADP adenylyltransferase activity"/>
    <property type="evidence" value="ECO:0007669"/>
    <property type="project" value="InterPro"/>
</dbReference>
<name>A0A8H4QZW4_9HELO</name>
<evidence type="ECO:0000259" key="2">
    <source>
        <dbReference type="Pfam" id="PF19327"/>
    </source>
</evidence>
<dbReference type="Pfam" id="PF09830">
    <property type="entry name" value="ATP_transf"/>
    <property type="match status" value="1"/>
</dbReference>
<dbReference type="Gene3D" id="3.30.428.70">
    <property type="match status" value="1"/>
</dbReference>
<dbReference type="EMBL" id="JAAMPI010001973">
    <property type="protein sequence ID" value="KAF4620221.1"/>
    <property type="molecule type" value="Genomic_DNA"/>
</dbReference>
<dbReference type="AlphaFoldDB" id="A0A8H4QZW4"/>
<evidence type="ECO:0000313" key="4">
    <source>
        <dbReference type="Proteomes" id="UP000566819"/>
    </source>
</evidence>
<dbReference type="Pfam" id="PF19327">
    <property type="entry name" value="Ap4A_phos_N"/>
    <property type="match status" value="1"/>
</dbReference>
<dbReference type="PANTHER" id="PTHR38420:SF1">
    <property type="entry name" value="PUTATIVE (AFU_ORTHOLOGUE AFUA_5G14690)-RELATED"/>
    <property type="match status" value="1"/>
</dbReference>
<evidence type="ECO:0000259" key="1">
    <source>
        <dbReference type="Pfam" id="PF09830"/>
    </source>
</evidence>
<dbReference type="OrthoDB" id="10267950at2759"/>
<dbReference type="InterPro" id="IPR009163">
    <property type="entry name" value="Ap4A_phos1/2"/>
</dbReference>
<dbReference type="InterPro" id="IPR043171">
    <property type="entry name" value="Ap4A_phos1/2-like"/>
</dbReference>
<evidence type="ECO:0008006" key="5">
    <source>
        <dbReference type="Google" id="ProtNLM"/>
    </source>
</evidence>
<feature type="domain" description="Ap4A phosphorylase 1/2 N-terminal" evidence="2">
    <location>
        <begin position="108"/>
        <end position="190"/>
    </location>
</feature>
<comment type="caution">
    <text evidence="3">The sequence shown here is derived from an EMBL/GenBank/DDBJ whole genome shotgun (WGS) entry which is preliminary data.</text>
</comment>
<dbReference type="InterPro" id="IPR036265">
    <property type="entry name" value="HIT-like_sf"/>
</dbReference>
<dbReference type="SUPFAM" id="SSF54197">
    <property type="entry name" value="HIT-like"/>
    <property type="match status" value="1"/>
</dbReference>
<evidence type="ECO:0000313" key="3">
    <source>
        <dbReference type="EMBL" id="KAF4620221.1"/>
    </source>
</evidence>
<reference evidence="3 4" key="1">
    <citation type="submission" date="2020-03" db="EMBL/GenBank/DDBJ databases">
        <title>Draft Genome Sequence of Cudoniella acicularis.</title>
        <authorList>
            <person name="Buettner E."/>
            <person name="Kellner H."/>
        </authorList>
    </citation>
    <scope>NUCLEOTIDE SEQUENCE [LARGE SCALE GENOMIC DNA]</scope>
    <source>
        <strain evidence="3 4">DSM 108380</strain>
    </source>
</reference>
<keyword evidence="4" id="KW-1185">Reference proteome</keyword>
<dbReference type="InterPro" id="IPR019200">
    <property type="entry name" value="ATP_adenylylTrfase_C"/>
</dbReference>
<feature type="domain" description="ATP adenylyltransferase C-terminal" evidence="1">
    <location>
        <begin position="205"/>
        <end position="319"/>
    </location>
</feature>
<protein>
    <recommendedName>
        <fullName evidence="5">ATP adenylyltransferase</fullName>
    </recommendedName>
</protein>
<proteinExistence type="predicted"/>
<dbReference type="PANTHER" id="PTHR38420">
    <property type="entry name" value="AP-4-A PHOSPHORYLASE II"/>
    <property type="match status" value="1"/>
</dbReference>
<organism evidence="3 4">
    <name type="scientific">Cudoniella acicularis</name>
    <dbReference type="NCBI Taxonomy" id="354080"/>
    <lineage>
        <taxon>Eukaryota</taxon>
        <taxon>Fungi</taxon>
        <taxon>Dikarya</taxon>
        <taxon>Ascomycota</taxon>
        <taxon>Pezizomycotina</taxon>
        <taxon>Leotiomycetes</taxon>
        <taxon>Helotiales</taxon>
        <taxon>Tricladiaceae</taxon>
        <taxon>Cudoniella</taxon>
    </lineage>
</organism>
<dbReference type="GO" id="GO:0005524">
    <property type="term" value="F:ATP binding"/>
    <property type="evidence" value="ECO:0007669"/>
    <property type="project" value="InterPro"/>
</dbReference>
<dbReference type="GO" id="GO:0009117">
    <property type="term" value="P:nucleotide metabolic process"/>
    <property type="evidence" value="ECO:0007669"/>
    <property type="project" value="InterPro"/>
</dbReference>
<sequence length="322" mass="36268">MRHPDRSEHLDQPQLSNIRARDYLLTSIMEEALILSKFDGLVQSGMVLYDDKQETIEQIEGELKFHFILTSALAKKPTLHALPLRTEDNAELHRLKRDGSDISTEGFEIGDVGSSHFLALNKFCFARPHLMLLASNGHRRQYEPLDENDLAAALTALNAIGKVYAVFYNCGQDGGCSRLHKHMQLMPMPKDSFAAFLNSEDGKEPSVPFAWFYRRFEDQQATPTSVTMVYTELLKHADRVGHSRSQHANNPPLGAVCPHNMILTKRWIIVLPRRRAGINKEAGANAMGMLGYIATATQNEVSNWMQLGLRETLEQLGVPKEM</sequence>
<gene>
    <name evidence="3" type="ORF">G7Y89_g14598</name>
</gene>